<dbReference type="Proteomes" id="UP001187192">
    <property type="component" value="Unassembled WGS sequence"/>
</dbReference>
<comment type="similarity">
    <text evidence="1">Belongs to the PPR family. P subfamily.</text>
</comment>
<dbReference type="EMBL" id="BTGU01000090">
    <property type="protein sequence ID" value="GMN59714.1"/>
    <property type="molecule type" value="Genomic_DNA"/>
</dbReference>
<gene>
    <name evidence="4" type="ORF">TIFTF001_028810</name>
</gene>
<dbReference type="Gene3D" id="1.25.40.10">
    <property type="entry name" value="Tetratricopeptide repeat domain"/>
    <property type="match status" value="1"/>
</dbReference>
<evidence type="ECO:0000313" key="4">
    <source>
        <dbReference type="EMBL" id="GMN59714.1"/>
    </source>
</evidence>
<feature type="repeat" description="PPR" evidence="3">
    <location>
        <begin position="79"/>
        <end position="113"/>
    </location>
</feature>
<reference evidence="4" key="1">
    <citation type="submission" date="2023-07" db="EMBL/GenBank/DDBJ databases">
        <title>draft genome sequence of fig (Ficus carica).</title>
        <authorList>
            <person name="Takahashi T."/>
            <person name="Nishimura K."/>
        </authorList>
    </citation>
    <scope>NUCLEOTIDE SEQUENCE</scope>
</reference>
<sequence>MLRKNIFPDIFTFSGLLDAFAENGMMDESKKLVGVMIQYGTELDLISYNTLIKGFCLQSEMDKAHDVFEQMVAKGVLPDVISYCSLVNSYIDNERIDVALKLLKDMIRKGLVPDHSVGIRSILKKIHSKRHKHLSITLRLYGFSRIWVVLNMVIGSDCHAILKKIHYTRLHAYLREQLVDELFTLEMAFV</sequence>
<evidence type="ECO:0000256" key="2">
    <source>
        <dbReference type="ARBA" id="ARBA00022737"/>
    </source>
</evidence>
<dbReference type="Pfam" id="PF12854">
    <property type="entry name" value="PPR_1"/>
    <property type="match status" value="1"/>
</dbReference>
<name>A0AA88DSS8_FICCA</name>
<dbReference type="NCBIfam" id="TIGR00756">
    <property type="entry name" value="PPR"/>
    <property type="match status" value="3"/>
</dbReference>
<dbReference type="PANTHER" id="PTHR47941">
    <property type="entry name" value="PENTATRICOPEPTIDE REPEAT-CONTAINING PROTEIN 3, MITOCHONDRIAL"/>
    <property type="match status" value="1"/>
</dbReference>
<dbReference type="Pfam" id="PF13041">
    <property type="entry name" value="PPR_2"/>
    <property type="match status" value="1"/>
</dbReference>
<evidence type="ECO:0000313" key="5">
    <source>
        <dbReference type="Proteomes" id="UP001187192"/>
    </source>
</evidence>
<dbReference type="InterPro" id="IPR002885">
    <property type="entry name" value="PPR_rpt"/>
</dbReference>
<keyword evidence="2" id="KW-0677">Repeat</keyword>
<evidence type="ECO:0008006" key="6">
    <source>
        <dbReference type="Google" id="ProtNLM"/>
    </source>
</evidence>
<feature type="repeat" description="PPR" evidence="3">
    <location>
        <begin position="9"/>
        <end position="43"/>
    </location>
</feature>
<organism evidence="4 5">
    <name type="scientific">Ficus carica</name>
    <name type="common">Common fig</name>
    <dbReference type="NCBI Taxonomy" id="3494"/>
    <lineage>
        <taxon>Eukaryota</taxon>
        <taxon>Viridiplantae</taxon>
        <taxon>Streptophyta</taxon>
        <taxon>Embryophyta</taxon>
        <taxon>Tracheophyta</taxon>
        <taxon>Spermatophyta</taxon>
        <taxon>Magnoliopsida</taxon>
        <taxon>eudicotyledons</taxon>
        <taxon>Gunneridae</taxon>
        <taxon>Pentapetalae</taxon>
        <taxon>rosids</taxon>
        <taxon>fabids</taxon>
        <taxon>Rosales</taxon>
        <taxon>Moraceae</taxon>
        <taxon>Ficeae</taxon>
        <taxon>Ficus</taxon>
    </lineage>
</organism>
<proteinExistence type="inferred from homology"/>
<accession>A0AA88DSS8</accession>
<feature type="repeat" description="PPR" evidence="3">
    <location>
        <begin position="44"/>
        <end position="78"/>
    </location>
</feature>
<dbReference type="PROSITE" id="PS51375">
    <property type="entry name" value="PPR"/>
    <property type="match status" value="3"/>
</dbReference>
<protein>
    <recommendedName>
        <fullName evidence="6">Pentatricopeptide repeat-containing protein</fullName>
    </recommendedName>
</protein>
<comment type="caution">
    <text evidence="4">The sequence shown here is derived from an EMBL/GenBank/DDBJ whole genome shotgun (WGS) entry which is preliminary data.</text>
</comment>
<dbReference type="InterPro" id="IPR011990">
    <property type="entry name" value="TPR-like_helical_dom_sf"/>
</dbReference>
<keyword evidence="5" id="KW-1185">Reference proteome</keyword>
<evidence type="ECO:0000256" key="3">
    <source>
        <dbReference type="PROSITE-ProRule" id="PRU00708"/>
    </source>
</evidence>
<dbReference type="AlphaFoldDB" id="A0AA88DSS8"/>
<evidence type="ECO:0000256" key="1">
    <source>
        <dbReference type="ARBA" id="ARBA00007626"/>
    </source>
</evidence>